<protein>
    <submittedName>
        <fullName evidence="2">Uncharacterized protein</fullName>
    </submittedName>
</protein>
<proteinExistence type="predicted"/>
<evidence type="ECO:0000256" key="1">
    <source>
        <dbReference type="SAM" id="Phobius"/>
    </source>
</evidence>
<dbReference type="RefSeq" id="WP_081530994.1">
    <property type="nucleotide sequence ID" value="NZ_NBEB01000109.1"/>
</dbReference>
<sequence length="118" mass="14039">MELLHSEKRILKKLIKLSNGEIKEFAIDDLPFKYDFYFMKKLFSKNLINIRTEAKFIEIGNIEETTKISLTEYGLKYFKETTERNFNELKSFLIKSFFVPVVVSSLTTLLTMWVKSFF</sequence>
<keyword evidence="1" id="KW-0812">Transmembrane</keyword>
<evidence type="ECO:0000313" key="2">
    <source>
        <dbReference type="EMBL" id="OQQ81625.1"/>
    </source>
</evidence>
<comment type="caution">
    <text evidence="2">The sequence shown here is derived from an EMBL/GenBank/DDBJ whole genome shotgun (WGS) entry which is preliminary data.</text>
</comment>
<accession>A0A1V9QL97</accession>
<keyword evidence="1" id="KW-1133">Transmembrane helix</keyword>
<keyword evidence="1" id="KW-0472">Membrane</keyword>
<name>A0A1V9QL97_9LACO</name>
<reference evidence="2 3" key="1">
    <citation type="submission" date="2017-03" db="EMBL/GenBank/DDBJ databases">
        <title>Phylogenomics and comparative genomics of Lactobacillus salivarius, a mammalian gut commensal.</title>
        <authorList>
            <person name="Harris H.M."/>
        </authorList>
    </citation>
    <scope>NUCLEOTIDE SEQUENCE [LARGE SCALE GENOMIC DNA]</scope>
    <source>
        <strain evidence="2 3">LMG 14477</strain>
    </source>
</reference>
<organism evidence="2 3">
    <name type="scientific">Ligilactobacillus salivarius</name>
    <dbReference type="NCBI Taxonomy" id="1624"/>
    <lineage>
        <taxon>Bacteria</taxon>
        <taxon>Bacillati</taxon>
        <taxon>Bacillota</taxon>
        <taxon>Bacilli</taxon>
        <taxon>Lactobacillales</taxon>
        <taxon>Lactobacillaceae</taxon>
        <taxon>Ligilactobacillus</taxon>
    </lineage>
</organism>
<dbReference type="EMBL" id="NBEB01000109">
    <property type="protein sequence ID" value="OQQ81625.1"/>
    <property type="molecule type" value="Genomic_DNA"/>
</dbReference>
<dbReference type="AlphaFoldDB" id="A0A1V9QL97"/>
<dbReference type="Proteomes" id="UP000192638">
    <property type="component" value="Unassembled WGS sequence"/>
</dbReference>
<gene>
    <name evidence="2" type="ORF">B6U60_09880</name>
</gene>
<evidence type="ECO:0000313" key="3">
    <source>
        <dbReference type="Proteomes" id="UP000192638"/>
    </source>
</evidence>
<feature type="transmembrane region" description="Helical" evidence="1">
    <location>
        <begin position="92"/>
        <end position="114"/>
    </location>
</feature>